<dbReference type="STRING" id="1565605.PG1C_09410"/>
<dbReference type="EMBL" id="CP010554">
    <property type="protein sequence ID" value="AJP49568.1"/>
    <property type="molecule type" value="Genomic_DNA"/>
</dbReference>
<evidence type="ECO:0000313" key="2">
    <source>
        <dbReference type="EMBL" id="AJP49568.1"/>
    </source>
</evidence>
<keyword evidence="3" id="KW-1185">Reference proteome</keyword>
<organism evidence="2 3">
    <name type="scientific">Rugosibacter aromaticivorans</name>
    <dbReference type="NCBI Taxonomy" id="1565605"/>
    <lineage>
        <taxon>Bacteria</taxon>
        <taxon>Pseudomonadati</taxon>
        <taxon>Pseudomonadota</taxon>
        <taxon>Betaproteobacteria</taxon>
        <taxon>Nitrosomonadales</taxon>
        <taxon>Sterolibacteriaceae</taxon>
        <taxon>Rugosibacter</taxon>
    </lineage>
</organism>
<dbReference type="Pfam" id="PF07996">
    <property type="entry name" value="T4SS"/>
    <property type="match status" value="1"/>
</dbReference>
<name>A0A0C5JCL8_9PROT</name>
<dbReference type="CDD" id="cd14262">
    <property type="entry name" value="VirB5_like"/>
    <property type="match status" value="1"/>
</dbReference>
<keyword evidence="1" id="KW-0175">Coiled coil</keyword>
<dbReference type="Proteomes" id="UP000061603">
    <property type="component" value="Chromosome"/>
</dbReference>
<protein>
    <submittedName>
        <fullName evidence="2">Uncharacterized protein</fullName>
    </submittedName>
</protein>
<evidence type="ECO:0000256" key="1">
    <source>
        <dbReference type="SAM" id="Coils"/>
    </source>
</evidence>
<accession>A0A0C5JCL8</accession>
<reference evidence="2 3" key="1">
    <citation type="journal article" date="2015" name="Genome Announc.">
        <title>Complete Genome Sequence of a Novel Bacterium within the Family Rhodocyclaceae That Degrades Polycyclic Aromatic Hydrocarbons.</title>
        <authorList>
            <person name="Singleton D.R."/>
            <person name="Dickey A.N."/>
            <person name="Scholl E.H."/>
            <person name="Wright F.A."/>
            <person name="Aitken M.D."/>
        </authorList>
    </citation>
    <scope>NUCLEOTIDE SEQUENCE [LARGE SCALE GENOMIC DNA]</scope>
    <source>
        <strain evidence="3">PG1-Ca6</strain>
    </source>
</reference>
<sequence>MVGNTYAQWAVIDASNLQQNIAQYGQMVEQVAQLKAQLEQLKSQYAAVTGSYGLGGLMQGETLSAAGIVPGSWQEVVSLQQAGKFKSKMDYYENLMRRVDPALFANDSSRSTGAYKLSYDNTRAAFAVTDATYDSVETHRKNIEQLIQRIDSTQNVKEATDLNNRLVSENAMLQISVARLAAVQNNLNASAANDRVQAQATNAEMLRYDANYQYRTR</sequence>
<dbReference type="InterPro" id="IPR014158">
    <property type="entry name" value="T4SS_VirB5"/>
</dbReference>
<dbReference type="SUPFAM" id="SSF101082">
    <property type="entry name" value="Typo IV secretion system protein TraC"/>
    <property type="match status" value="1"/>
</dbReference>
<dbReference type="InterPro" id="IPR023220">
    <property type="entry name" value="T4SS_VirB5-domain"/>
</dbReference>
<proteinExistence type="predicted"/>
<evidence type="ECO:0000313" key="3">
    <source>
        <dbReference type="Proteomes" id="UP000061603"/>
    </source>
</evidence>
<dbReference type="HOGENOM" id="CLU_1275708_0_0_4"/>
<dbReference type="Gene3D" id="1.20.58.430">
    <property type="entry name" value="Type IV secretion system, VirB5-domain"/>
    <property type="match status" value="1"/>
</dbReference>
<dbReference type="KEGG" id="rbu:PG1C_09410"/>
<gene>
    <name evidence="2" type="ORF">PG1C_09410</name>
</gene>
<feature type="coiled-coil region" evidence="1">
    <location>
        <begin position="24"/>
        <end position="51"/>
    </location>
</feature>
<dbReference type="AlphaFoldDB" id="A0A0C5JCL8"/>
<dbReference type="PATRIC" id="fig|1565605.3.peg.2003"/>